<evidence type="ECO:0000256" key="10">
    <source>
        <dbReference type="ARBA" id="ARBA00047912"/>
    </source>
</evidence>
<keyword evidence="2" id="KW-0813">Transport</keyword>
<feature type="domain" description="Cation/H+ exchanger transmembrane" evidence="13">
    <location>
        <begin position="151"/>
        <end position="444"/>
    </location>
</feature>
<dbReference type="Gene3D" id="6.10.140.1330">
    <property type="match status" value="1"/>
</dbReference>
<dbReference type="GO" id="GO:0015385">
    <property type="term" value="F:sodium:proton antiporter activity"/>
    <property type="evidence" value="ECO:0007669"/>
    <property type="project" value="InterPro"/>
</dbReference>
<gene>
    <name evidence="14" type="ORF">GPECTOR_17g1002</name>
</gene>
<dbReference type="PANTHER" id="PTHR10110:SF197">
    <property type="entry name" value="SODIUM_HYDROGEN EXCHANGER"/>
    <property type="match status" value="1"/>
</dbReference>
<dbReference type="GO" id="GO:0098719">
    <property type="term" value="P:sodium ion import across plasma membrane"/>
    <property type="evidence" value="ECO:0007669"/>
    <property type="project" value="TreeGrafter"/>
</dbReference>
<evidence type="ECO:0000256" key="4">
    <source>
        <dbReference type="ARBA" id="ARBA00022989"/>
    </source>
</evidence>
<evidence type="ECO:0000256" key="5">
    <source>
        <dbReference type="ARBA" id="ARBA00023053"/>
    </source>
</evidence>
<evidence type="ECO:0000256" key="8">
    <source>
        <dbReference type="ARBA" id="ARBA00023201"/>
    </source>
</evidence>
<feature type="transmembrane region" description="Helical" evidence="12">
    <location>
        <begin position="246"/>
        <end position="271"/>
    </location>
</feature>
<organism evidence="14 15">
    <name type="scientific">Gonium pectorale</name>
    <name type="common">Green alga</name>
    <dbReference type="NCBI Taxonomy" id="33097"/>
    <lineage>
        <taxon>Eukaryota</taxon>
        <taxon>Viridiplantae</taxon>
        <taxon>Chlorophyta</taxon>
        <taxon>core chlorophytes</taxon>
        <taxon>Chlorophyceae</taxon>
        <taxon>CS clade</taxon>
        <taxon>Chlamydomonadales</taxon>
        <taxon>Volvocaceae</taxon>
        <taxon>Gonium</taxon>
    </lineage>
</organism>
<dbReference type="AlphaFoldDB" id="A0A150GJX7"/>
<keyword evidence="3 12" id="KW-0812">Transmembrane</keyword>
<sequence length="461" mass="48891">MVCTSTLLAVPLMLWGMGLSRYGWGWADVALFNAMVASTDAVAVTSVLRAGGAPELLGALLEGESLFNDASAAESDDSARHGRGAPHWATAVAGLATSAGARAADSSAPGLLPAQHRHGSPPPGPRPPAPSPWPPFPLPRWLADLLPEFAAVVSDFAWLVVGGLVVGLVCGFIMRWALRLLQWRRLKPHVEVSLSLAAGYLSFYIANAYLESSGVIAVVVFGLYGAATGTWGLSSQARRAGAFDRFWDVLSFCINGLVFFLLGASSVNYLIRLGEELGPEDGAPQSLLLDTLMMLPVVYVVLFAMRGLLIAAFCFAARALAARRARRDDALRISKPGARATHDAALAATPDWRGVVFATVGGLRGAVSLIMAQIVLAAIRSSEDHQGFDLGLGQRAAVALSADGLRPSRRRDKEVTAQMVVWTSGFVLMSLVVNAPLLTPLMSWLKLNITSPIKQQASDSK</sequence>
<keyword evidence="6" id="KW-0406">Ion transport</keyword>
<feature type="transmembrane region" description="Helical" evidence="12">
    <location>
        <begin position="215"/>
        <end position="234"/>
    </location>
</feature>
<evidence type="ECO:0000256" key="11">
    <source>
        <dbReference type="SAM" id="MobiDB-lite"/>
    </source>
</evidence>
<keyword evidence="7 12" id="KW-0472">Membrane</keyword>
<proteinExistence type="predicted"/>
<reference evidence="15" key="1">
    <citation type="journal article" date="2016" name="Nat. Commun.">
        <title>The Gonium pectorale genome demonstrates co-option of cell cycle regulation during the evolution of multicellularity.</title>
        <authorList>
            <person name="Hanschen E.R."/>
            <person name="Marriage T.N."/>
            <person name="Ferris P.J."/>
            <person name="Hamaji T."/>
            <person name="Toyoda A."/>
            <person name="Fujiyama A."/>
            <person name="Neme R."/>
            <person name="Noguchi H."/>
            <person name="Minakuchi Y."/>
            <person name="Suzuki M."/>
            <person name="Kawai-Toyooka H."/>
            <person name="Smith D.R."/>
            <person name="Sparks H."/>
            <person name="Anderson J."/>
            <person name="Bakaric R."/>
            <person name="Luria V."/>
            <person name="Karger A."/>
            <person name="Kirschner M.W."/>
            <person name="Durand P.M."/>
            <person name="Michod R.E."/>
            <person name="Nozaki H."/>
            <person name="Olson B.J."/>
        </authorList>
    </citation>
    <scope>NUCLEOTIDE SEQUENCE [LARGE SCALE GENOMIC DNA]</scope>
    <source>
        <strain evidence="15">NIES-2863</strain>
    </source>
</reference>
<dbReference type="OrthoDB" id="441412at2759"/>
<protein>
    <recommendedName>
        <fullName evidence="13">Cation/H+ exchanger transmembrane domain-containing protein</fullName>
    </recommendedName>
</protein>
<evidence type="ECO:0000256" key="7">
    <source>
        <dbReference type="ARBA" id="ARBA00023136"/>
    </source>
</evidence>
<comment type="caution">
    <text evidence="14">The sequence shown here is derived from an EMBL/GenBank/DDBJ whole genome shotgun (WGS) entry which is preliminary data.</text>
</comment>
<feature type="domain" description="Cation/H+ exchanger transmembrane" evidence="13">
    <location>
        <begin position="7"/>
        <end position="72"/>
    </location>
</feature>
<dbReference type="STRING" id="33097.A0A150GJX7"/>
<evidence type="ECO:0000256" key="1">
    <source>
        <dbReference type="ARBA" id="ARBA00004141"/>
    </source>
</evidence>
<evidence type="ECO:0000259" key="13">
    <source>
        <dbReference type="Pfam" id="PF00999"/>
    </source>
</evidence>
<evidence type="ECO:0000256" key="2">
    <source>
        <dbReference type="ARBA" id="ARBA00022448"/>
    </source>
</evidence>
<feature type="transmembrane region" description="Helical" evidence="12">
    <location>
        <begin position="291"/>
        <end position="317"/>
    </location>
</feature>
<keyword evidence="5" id="KW-0915">Sodium</keyword>
<dbReference type="PANTHER" id="PTHR10110">
    <property type="entry name" value="SODIUM/HYDROGEN EXCHANGER"/>
    <property type="match status" value="1"/>
</dbReference>
<keyword evidence="4 12" id="KW-1133">Transmembrane helix</keyword>
<dbReference type="InterPro" id="IPR006153">
    <property type="entry name" value="Cation/H_exchanger_TM"/>
</dbReference>
<evidence type="ECO:0000313" key="14">
    <source>
        <dbReference type="EMBL" id="KXZ50129.1"/>
    </source>
</evidence>
<dbReference type="Proteomes" id="UP000075714">
    <property type="component" value="Unassembled WGS sequence"/>
</dbReference>
<comment type="catalytic activity">
    <reaction evidence="9">
        <text>Na(+)(in) + H(+)(out) = Na(+)(out) + H(+)(in)</text>
        <dbReference type="Rhea" id="RHEA:29419"/>
        <dbReference type="ChEBI" id="CHEBI:15378"/>
        <dbReference type="ChEBI" id="CHEBI:29101"/>
    </reaction>
</comment>
<keyword evidence="8" id="KW-0739">Sodium transport</keyword>
<dbReference type="InterPro" id="IPR018422">
    <property type="entry name" value="Cation/H_exchanger_CPA1"/>
</dbReference>
<feature type="transmembrane region" description="Helical" evidence="12">
    <location>
        <begin position="190"/>
        <end position="209"/>
    </location>
</feature>
<dbReference type="EMBL" id="LSYV01000018">
    <property type="protein sequence ID" value="KXZ50129.1"/>
    <property type="molecule type" value="Genomic_DNA"/>
</dbReference>
<dbReference type="GO" id="GO:0005886">
    <property type="term" value="C:plasma membrane"/>
    <property type="evidence" value="ECO:0007669"/>
    <property type="project" value="TreeGrafter"/>
</dbReference>
<feature type="compositionally biased region" description="Pro residues" evidence="11">
    <location>
        <begin position="120"/>
        <end position="132"/>
    </location>
</feature>
<feature type="transmembrane region" description="Helical" evidence="12">
    <location>
        <begin position="419"/>
        <end position="438"/>
    </location>
</feature>
<evidence type="ECO:0000256" key="9">
    <source>
        <dbReference type="ARBA" id="ARBA00047524"/>
    </source>
</evidence>
<evidence type="ECO:0000256" key="3">
    <source>
        <dbReference type="ARBA" id="ARBA00022692"/>
    </source>
</evidence>
<evidence type="ECO:0000256" key="6">
    <source>
        <dbReference type="ARBA" id="ARBA00023065"/>
    </source>
</evidence>
<comment type="catalytic activity">
    <reaction evidence="10">
        <text>K(+)(in) + H(+)(out) = K(+)(out) + H(+)(in)</text>
        <dbReference type="Rhea" id="RHEA:29467"/>
        <dbReference type="ChEBI" id="CHEBI:15378"/>
        <dbReference type="ChEBI" id="CHEBI:29103"/>
    </reaction>
</comment>
<dbReference type="GO" id="GO:0051453">
    <property type="term" value="P:regulation of intracellular pH"/>
    <property type="evidence" value="ECO:0007669"/>
    <property type="project" value="TreeGrafter"/>
</dbReference>
<evidence type="ECO:0000313" key="15">
    <source>
        <dbReference type="Proteomes" id="UP000075714"/>
    </source>
</evidence>
<name>A0A150GJX7_GONPE</name>
<feature type="region of interest" description="Disordered" evidence="11">
    <location>
        <begin position="105"/>
        <end position="132"/>
    </location>
</feature>
<feature type="transmembrane region" description="Helical" evidence="12">
    <location>
        <begin position="156"/>
        <end position="178"/>
    </location>
</feature>
<accession>A0A150GJX7</accession>
<evidence type="ECO:0000256" key="12">
    <source>
        <dbReference type="SAM" id="Phobius"/>
    </source>
</evidence>
<dbReference type="GO" id="GO:0015386">
    <property type="term" value="F:potassium:proton antiporter activity"/>
    <property type="evidence" value="ECO:0007669"/>
    <property type="project" value="TreeGrafter"/>
</dbReference>
<dbReference type="Pfam" id="PF00999">
    <property type="entry name" value="Na_H_Exchanger"/>
    <property type="match status" value="2"/>
</dbReference>
<comment type="subcellular location">
    <subcellularLocation>
        <location evidence="1">Membrane</location>
        <topology evidence="1">Multi-pass membrane protein</topology>
    </subcellularLocation>
</comment>
<keyword evidence="15" id="KW-1185">Reference proteome</keyword>